<proteinExistence type="predicted"/>
<dbReference type="InterPro" id="IPR010916">
    <property type="entry name" value="TonB_box_CS"/>
</dbReference>
<reference evidence="4" key="1">
    <citation type="submission" date="2014-12" db="EMBL/GenBank/DDBJ databases">
        <title>Complete genome sequence of a multi-drug resistant Klebsiella pneumoniae.</title>
        <authorList>
            <person name="Hua X."/>
            <person name="Chen Q."/>
            <person name="Li X."/>
            <person name="Feng Y."/>
            <person name="Ruan Z."/>
            <person name="Yu Y."/>
        </authorList>
    </citation>
    <scope>NUCLEOTIDE SEQUENCE [LARGE SCALE GENOMIC DNA]</scope>
    <source>
        <strain evidence="4">5.12</strain>
    </source>
</reference>
<protein>
    <submittedName>
        <fullName evidence="3">Uncharacterized protein</fullName>
    </submittedName>
</protein>
<dbReference type="PROSITE" id="PS00430">
    <property type="entry name" value="TONB_DEPENDENT_REC_1"/>
    <property type="match status" value="1"/>
</dbReference>
<dbReference type="Proteomes" id="UP000219285">
    <property type="component" value="Chromosome"/>
</dbReference>
<organism evidence="3 4">
    <name type="scientific">Alteromonas pelagimontana</name>
    <dbReference type="NCBI Taxonomy" id="1858656"/>
    <lineage>
        <taxon>Bacteria</taxon>
        <taxon>Pseudomonadati</taxon>
        <taxon>Pseudomonadota</taxon>
        <taxon>Gammaproteobacteria</taxon>
        <taxon>Alteromonadales</taxon>
        <taxon>Alteromonadaceae</taxon>
        <taxon>Alteromonas/Salinimonas group</taxon>
        <taxon>Alteromonas</taxon>
    </lineage>
</organism>
<dbReference type="KEGG" id="apel:CA267_009655"/>
<keyword evidence="4" id="KW-1185">Reference proteome</keyword>
<evidence type="ECO:0000256" key="2">
    <source>
        <dbReference type="SAM" id="SignalP"/>
    </source>
</evidence>
<feature type="transmembrane region" description="Helical" evidence="1">
    <location>
        <begin position="36"/>
        <end position="56"/>
    </location>
</feature>
<reference evidence="3 4" key="2">
    <citation type="submission" date="2020-04" db="EMBL/GenBank/DDBJ databases">
        <title>Complete genome sequence of Alteromonas pelagimontana 5.12T.</title>
        <authorList>
            <person name="Sinha R.K."/>
            <person name="Krishnan K.P."/>
            <person name="Kurian J.P."/>
        </authorList>
    </citation>
    <scope>NUCLEOTIDE SEQUENCE [LARGE SCALE GENOMIC DNA]</scope>
    <source>
        <strain evidence="3 4">5.12</strain>
    </source>
</reference>
<keyword evidence="2" id="KW-0732">Signal</keyword>
<feature type="chain" id="PRO_5028834456" evidence="2">
    <location>
        <begin position="21"/>
        <end position="116"/>
    </location>
</feature>
<name>A0A6M4MD19_9ALTE</name>
<gene>
    <name evidence="3" type="ORF">CA267_009655</name>
</gene>
<evidence type="ECO:0000313" key="4">
    <source>
        <dbReference type="Proteomes" id="UP000219285"/>
    </source>
</evidence>
<evidence type="ECO:0000256" key="1">
    <source>
        <dbReference type="SAM" id="Phobius"/>
    </source>
</evidence>
<feature type="signal peptide" evidence="2">
    <location>
        <begin position="1"/>
        <end position="20"/>
    </location>
</feature>
<dbReference type="AlphaFoldDB" id="A0A6M4MD19"/>
<keyword evidence="1" id="KW-0472">Membrane</keyword>
<keyword evidence="1" id="KW-0812">Transmembrane</keyword>
<accession>A0A6M4MD19</accession>
<dbReference type="EMBL" id="CP052766">
    <property type="protein sequence ID" value="QJR81023.1"/>
    <property type="molecule type" value="Genomic_DNA"/>
</dbReference>
<dbReference type="RefSeq" id="WP_075607681.1">
    <property type="nucleotide sequence ID" value="NZ_CP052766.1"/>
</dbReference>
<keyword evidence="1" id="KW-1133">Transmembrane helix</keyword>
<sequence>MKKSLVSLFIGATLAFSATAQDQAGGEDATSSTVGGVATSTIAAGVVAVGIAAAIVSNNRGSADIDAEGPNPGCEGTDPLVNGVCVGTTVTDTVTVSGTGTATITVPVTVTYAPSV</sequence>
<evidence type="ECO:0000313" key="3">
    <source>
        <dbReference type="EMBL" id="QJR81023.1"/>
    </source>
</evidence>